<feature type="compositionally biased region" description="Polar residues" evidence="1">
    <location>
        <begin position="51"/>
        <end position="61"/>
    </location>
</feature>
<reference evidence="2" key="2">
    <citation type="journal article" date="2024" name="Plant">
        <title>Genomic evolution and insights into agronomic trait innovations of Sesamum species.</title>
        <authorList>
            <person name="Miao H."/>
            <person name="Wang L."/>
            <person name="Qu L."/>
            <person name="Liu H."/>
            <person name="Sun Y."/>
            <person name="Le M."/>
            <person name="Wang Q."/>
            <person name="Wei S."/>
            <person name="Zheng Y."/>
            <person name="Lin W."/>
            <person name="Duan Y."/>
            <person name="Cao H."/>
            <person name="Xiong S."/>
            <person name="Wang X."/>
            <person name="Wei L."/>
            <person name="Li C."/>
            <person name="Ma Q."/>
            <person name="Ju M."/>
            <person name="Zhao R."/>
            <person name="Li G."/>
            <person name="Mu C."/>
            <person name="Tian Q."/>
            <person name="Mei H."/>
            <person name="Zhang T."/>
            <person name="Gao T."/>
            <person name="Zhang H."/>
        </authorList>
    </citation>
    <scope>NUCLEOTIDE SEQUENCE</scope>
    <source>
        <strain evidence="2">KEN8</strain>
    </source>
</reference>
<sequence length="255" mass="29061">MGLVGELYYFLWWKKRVAYTSSSNREIEDFSFLFCWKRPSSTSFNSSAGSTQELTNSVRNPQEQEDLEMGSTKDLELKGYGEQGVETELMRMHNLCGPPRFLFTIKEENKEDLESEDGKSRKGSRTKSFKPPLDSYCYTNHGLNPLFESLTEAEINRLRSSPPPKFKFLKAAEDKLIRRLLMEEAERKRGVKIEGSVQDSAATATATARDTQQNSRMDSQEVEVEEEYVSFVKFSKQSKTSLKAVADKTPPSSVQ</sequence>
<feature type="compositionally biased region" description="Low complexity" evidence="1">
    <location>
        <begin position="41"/>
        <end position="50"/>
    </location>
</feature>
<organism evidence="2">
    <name type="scientific">Sesamum calycinum</name>
    <dbReference type="NCBI Taxonomy" id="2727403"/>
    <lineage>
        <taxon>Eukaryota</taxon>
        <taxon>Viridiplantae</taxon>
        <taxon>Streptophyta</taxon>
        <taxon>Embryophyta</taxon>
        <taxon>Tracheophyta</taxon>
        <taxon>Spermatophyta</taxon>
        <taxon>Magnoliopsida</taxon>
        <taxon>eudicotyledons</taxon>
        <taxon>Gunneridae</taxon>
        <taxon>Pentapetalae</taxon>
        <taxon>asterids</taxon>
        <taxon>lamiids</taxon>
        <taxon>Lamiales</taxon>
        <taxon>Pedaliaceae</taxon>
        <taxon>Sesamum</taxon>
    </lineage>
</organism>
<evidence type="ECO:0000313" key="2">
    <source>
        <dbReference type="EMBL" id="KAL0390196.1"/>
    </source>
</evidence>
<feature type="region of interest" description="Disordered" evidence="1">
    <location>
        <begin position="41"/>
        <end position="70"/>
    </location>
</feature>
<proteinExistence type="predicted"/>
<dbReference type="PANTHER" id="PTHR34054">
    <property type="entry name" value="EXPRESSED PROTEIN"/>
    <property type="match status" value="1"/>
</dbReference>
<feature type="region of interest" description="Disordered" evidence="1">
    <location>
        <begin position="112"/>
        <end position="131"/>
    </location>
</feature>
<evidence type="ECO:0000256" key="1">
    <source>
        <dbReference type="SAM" id="MobiDB-lite"/>
    </source>
</evidence>
<dbReference type="AlphaFoldDB" id="A0AAW2SEV1"/>
<dbReference type="InterPro" id="IPR045884">
    <property type="entry name" value="At5g59350-like"/>
</dbReference>
<feature type="region of interest" description="Disordered" evidence="1">
    <location>
        <begin position="193"/>
        <end position="222"/>
    </location>
</feature>
<protein>
    <submittedName>
        <fullName evidence="2">Uncharacterized protein</fullName>
    </submittedName>
</protein>
<dbReference type="PANTHER" id="PTHR34054:SF16">
    <property type="entry name" value="MEMBRANE LIPOPROTEIN"/>
    <property type="match status" value="1"/>
</dbReference>
<dbReference type="EMBL" id="JACGWM010000002">
    <property type="protein sequence ID" value="KAL0390196.1"/>
    <property type="molecule type" value="Genomic_DNA"/>
</dbReference>
<gene>
    <name evidence="2" type="ORF">Scaly_0376700</name>
</gene>
<feature type="region of interest" description="Disordered" evidence="1">
    <location>
        <begin position="236"/>
        <end position="255"/>
    </location>
</feature>
<comment type="caution">
    <text evidence="2">The sequence shown here is derived from an EMBL/GenBank/DDBJ whole genome shotgun (WGS) entry which is preliminary data.</text>
</comment>
<name>A0AAW2SEV1_9LAMI</name>
<accession>A0AAW2SEV1</accession>
<reference evidence="2" key="1">
    <citation type="submission" date="2020-06" db="EMBL/GenBank/DDBJ databases">
        <authorList>
            <person name="Li T."/>
            <person name="Hu X."/>
            <person name="Zhang T."/>
            <person name="Song X."/>
            <person name="Zhang H."/>
            <person name="Dai N."/>
            <person name="Sheng W."/>
            <person name="Hou X."/>
            <person name="Wei L."/>
        </authorList>
    </citation>
    <scope>NUCLEOTIDE SEQUENCE</scope>
    <source>
        <strain evidence="2">KEN8</strain>
        <tissue evidence="2">Leaf</tissue>
    </source>
</reference>